<dbReference type="AlphaFoldDB" id="A0AAD5X2A8"/>
<keyword evidence="11 16" id="KW-0585">Phenylalanine catabolism</keyword>
<accession>A0AAD5X2A8</accession>
<sequence>MTSPLIVDVPDSSDFSFHNIPFGVVSIENSSQPFPASAIGEFVINLRELAVAGLFDRPLLRDIAPSVFSATTLTLFLQLGRPSWREARQTIQTLLLKSHPSPLRDDPNFRSSVLIPIYSIQHHLPVRISNYTDFYASKEHATNVGAMFRGKDNALMPNWVHIPVGYHGRASSVVISGTPITRPSGLRLDPVTKAPVFGKCQKLDFELEMGFVVGVGNELGKPINIKNADDHIFGVVLLNDWSARDIQQFEYVPLGPFLGKNFGTSISPWIVTLDALEPFRVAQPTQEPTPAEYLQGGSKDAYDINLTVQLKASTTTTPQTISQSNLKYMYWTFNQQLAHHTVNGCNMQTGDLCGTGTISGPTPDSLGSLLEMTQNGTQPITVDAVSRTFIEDGDEVILRGWCESEESAGEKIRVGFGEVTGIIRPARS</sequence>
<comment type="pathway">
    <text evidence="2 16">Amino-acid degradation; L-phenylalanine degradation; acetoacetate and fumarate from L-phenylalanine: step 6/6.</text>
</comment>
<name>A0AAD5X2A8_9FUNG</name>
<dbReference type="EMBL" id="JADGJD010000278">
    <property type="protein sequence ID" value="KAJ3052641.1"/>
    <property type="molecule type" value="Genomic_DNA"/>
</dbReference>
<evidence type="ECO:0000256" key="11">
    <source>
        <dbReference type="ARBA" id="ARBA00023232"/>
    </source>
</evidence>
<evidence type="ECO:0000256" key="2">
    <source>
        <dbReference type="ARBA" id="ARBA00004782"/>
    </source>
</evidence>
<feature type="binding site" evidence="14">
    <location>
        <position position="149"/>
    </location>
    <ligand>
        <name>substrate</name>
    </ligand>
</feature>
<keyword evidence="6 15" id="KW-0479">Metal-binding</keyword>
<dbReference type="GO" id="GO:0004334">
    <property type="term" value="F:fumarylacetoacetase activity"/>
    <property type="evidence" value="ECO:0007669"/>
    <property type="project" value="UniProtKB-UniRule"/>
</dbReference>
<dbReference type="FunFam" id="3.90.850.10:FF:000004">
    <property type="entry name" value="Fumarylacetoacetase"/>
    <property type="match status" value="1"/>
</dbReference>
<keyword evidence="7 16" id="KW-0378">Hydrolase</keyword>
<evidence type="ECO:0000256" key="5">
    <source>
        <dbReference type="ARBA" id="ARBA00014741"/>
    </source>
</evidence>
<feature type="domain" description="Fumarylacetoacetase-like C-terminal" evidence="17">
    <location>
        <begin position="131"/>
        <end position="397"/>
    </location>
</feature>
<dbReference type="Gene3D" id="3.90.850.10">
    <property type="entry name" value="Fumarylacetoacetase-like, C-terminal domain"/>
    <property type="match status" value="1"/>
</dbReference>
<evidence type="ECO:0000256" key="14">
    <source>
        <dbReference type="PIRSR" id="PIRSR605959-2"/>
    </source>
</evidence>
<dbReference type="GO" id="GO:1902000">
    <property type="term" value="P:homogentisate catabolic process"/>
    <property type="evidence" value="ECO:0007669"/>
    <property type="project" value="TreeGrafter"/>
</dbReference>
<feature type="binding site" evidence="14">
    <location>
        <position position="247"/>
    </location>
    <ligand>
        <name>substrate</name>
    </ligand>
</feature>
<feature type="binding site" evidence="14">
    <location>
        <position position="357"/>
    </location>
    <ligand>
        <name>substrate</name>
    </ligand>
</feature>
<dbReference type="InterPro" id="IPR015377">
    <property type="entry name" value="Fumarylacetoacetase_N"/>
</dbReference>
<dbReference type="InterPro" id="IPR011234">
    <property type="entry name" value="Fumarylacetoacetase-like_C"/>
</dbReference>
<dbReference type="Pfam" id="PF01557">
    <property type="entry name" value="FAA_hydrolase"/>
    <property type="match status" value="1"/>
</dbReference>
<dbReference type="Pfam" id="PF09298">
    <property type="entry name" value="FAA_hydrolase_N"/>
    <property type="match status" value="1"/>
</dbReference>
<feature type="binding site" evidence="15">
    <location>
        <position position="260"/>
    </location>
    <ligand>
        <name>Mg(2+)</name>
        <dbReference type="ChEBI" id="CHEBI:18420"/>
    </ligand>
</feature>
<evidence type="ECO:0000256" key="10">
    <source>
        <dbReference type="ARBA" id="ARBA00022878"/>
    </source>
</evidence>
<evidence type="ECO:0000259" key="18">
    <source>
        <dbReference type="Pfam" id="PF09298"/>
    </source>
</evidence>
<evidence type="ECO:0000256" key="4">
    <source>
        <dbReference type="ARBA" id="ARBA00012094"/>
    </source>
</evidence>
<gene>
    <name evidence="19" type="ORF">HK097_005918</name>
</gene>
<keyword evidence="10 16" id="KW-0828">Tyrosine catabolism</keyword>
<dbReference type="InterPro" id="IPR005959">
    <property type="entry name" value="Fumarylacetoacetase"/>
</dbReference>
<keyword evidence="9 15" id="KW-0460">Magnesium</keyword>
<evidence type="ECO:0000256" key="12">
    <source>
        <dbReference type="ARBA" id="ARBA00031740"/>
    </source>
</evidence>
<keyword evidence="8 15" id="KW-0106">Calcium</keyword>
<evidence type="ECO:0000256" key="1">
    <source>
        <dbReference type="ARBA" id="ARBA00000353"/>
    </source>
</evidence>
<comment type="caution">
    <text evidence="19">The sequence shown here is derived from an EMBL/GenBank/DDBJ whole genome shotgun (WGS) entry which is preliminary data.</text>
</comment>
<feature type="binding site" evidence="15">
    <location>
        <position position="240"/>
    </location>
    <ligand>
        <name>Ca(2+)</name>
        <dbReference type="ChEBI" id="CHEBI:29108"/>
    </ligand>
</feature>
<evidence type="ECO:0000256" key="15">
    <source>
        <dbReference type="PIRSR" id="PIRSR605959-3"/>
    </source>
</evidence>
<evidence type="ECO:0000256" key="7">
    <source>
        <dbReference type="ARBA" id="ARBA00022801"/>
    </source>
</evidence>
<evidence type="ECO:0000259" key="17">
    <source>
        <dbReference type="Pfam" id="PF01557"/>
    </source>
</evidence>
<evidence type="ECO:0000256" key="8">
    <source>
        <dbReference type="ARBA" id="ARBA00022837"/>
    </source>
</evidence>
<feature type="binding site" evidence="15">
    <location>
        <position position="264"/>
    </location>
    <ligand>
        <name>Mg(2+)</name>
        <dbReference type="ChEBI" id="CHEBI:18420"/>
    </ligand>
</feature>
<feature type="binding site" evidence="15">
    <location>
        <position position="240"/>
    </location>
    <ligand>
        <name>Mg(2+)</name>
        <dbReference type="ChEBI" id="CHEBI:18420"/>
    </ligand>
</feature>
<feature type="binding site" evidence="14">
    <location>
        <position position="135"/>
    </location>
    <ligand>
        <name>substrate</name>
    </ligand>
</feature>
<evidence type="ECO:0000256" key="6">
    <source>
        <dbReference type="ARBA" id="ARBA00022723"/>
    </source>
</evidence>
<dbReference type="EC" id="3.7.1.2" evidence="4 16"/>
<keyword evidence="20" id="KW-1185">Reference proteome</keyword>
<evidence type="ECO:0000256" key="9">
    <source>
        <dbReference type="ARBA" id="ARBA00022842"/>
    </source>
</evidence>
<dbReference type="PANTHER" id="PTHR43069:SF2">
    <property type="entry name" value="FUMARYLACETOACETASE"/>
    <property type="match status" value="1"/>
</dbReference>
<feature type="binding site" evidence="14">
    <location>
        <position position="251"/>
    </location>
    <ligand>
        <name>substrate</name>
    </ligand>
</feature>
<feature type="domain" description="Fumarylacetoacetase N-terminal" evidence="18">
    <location>
        <begin position="18"/>
        <end position="125"/>
    </location>
</feature>
<comment type="similarity">
    <text evidence="3 16">Belongs to the FAH family.</text>
</comment>
<dbReference type="InterPro" id="IPR036462">
    <property type="entry name" value="Fumarylacetoacetase_N_sf"/>
</dbReference>
<dbReference type="NCBIfam" id="TIGR01266">
    <property type="entry name" value="fum_ac_acetase"/>
    <property type="match status" value="1"/>
</dbReference>
<dbReference type="Gene3D" id="2.30.30.230">
    <property type="entry name" value="Fumarylacetoacetase, N-terminal domain"/>
    <property type="match status" value="1"/>
</dbReference>
<dbReference type="SUPFAM" id="SSF56529">
    <property type="entry name" value="FAH"/>
    <property type="match status" value="1"/>
</dbReference>
<dbReference type="SUPFAM" id="SSF63433">
    <property type="entry name" value="Fumarylacetoacetate hydrolase, FAH, N-terminal domain"/>
    <property type="match status" value="1"/>
</dbReference>
<comment type="catalytic activity">
    <reaction evidence="1 16">
        <text>4-fumarylacetoacetate + H2O = acetoacetate + fumarate + H(+)</text>
        <dbReference type="Rhea" id="RHEA:10244"/>
        <dbReference type="ChEBI" id="CHEBI:13705"/>
        <dbReference type="ChEBI" id="CHEBI:15377"/>
        <dbReference type="ChEBI" id="CHEBI:15378"/>
        <dbReference type="ChEBI" id="CHEBI:18034"/>
        <dbReference type="ChEBI" id="CHEBI:29806"/>
        <dbReference type="EC" id="3.7.1.2"/>
    </reaction>
</comment>
<reference evidence="19" key="1">
    <citation type="submission" date="2020-05" db="EMBL/GenBank/DDBJ databases">
        <title>Phylogenomic resolution of chytrid fungi.</title>
        <authorList>
            <person name="Stajich J.E."/>
            <person name="Amses K."/>
            <person name="Simmons R."/>
            <person name="Seto K."/>
            <person name="Myers J."/>
            <person name="Bonds A."/>
            <person name="Quandt C.A."/>
            <person name="Barry K."/>
            <person name="Liu P."/>
            <person name="Grigoriev I."/>
            <person name="Longcore J.E."/>
            <person name="James T.Y."/>
        </authorList>
    </citation>
    <scope>NUCLEOTIDE SEQUENCE</scope>
    <source>
        <strain evidence="19">JEL0318</strain>
    </source>
</reference>
<evidence type="ECO:0000256" key="13">
    <source>
        <dbReference type="PIRSR" id="PIRSR605959-1"/>
    </source>
</evidence>
<evidence type="ECO:0000313" key="19">
    <source>
        <dbReference type="EMBL" id="KAJ3052641.1"/>
    </source>
</evidence>
<dbReference type="GO" id="GO:0006559">
    <property type="term" value="P:L-phenylalanine catabolic process"/>
    <property type="evidence" value="ECO:0007669"/>
    <property type="project" value="UniProtKB-UniRule"/>
</dbReference>
<protein>
    <recommendedName>
        <fullName evidence="5 16">Fumarylacetoacetase</fullName>
        <ecNumber evidence="4 16">3.7.1.2</ecNumber>
    </recommendedName>
    <alternativeName>
        <fullName evidence="12 16">Fumarylacetoacetate hydrolase</fullName>
    </alternativeName>
</protein>
<evidence type="ECO:0000256" key="3">
    <source>
        <dbReference type="ARBA" id="ARBA00010211"/>
    </source>
</evidence>
<evidence type="ECO:0000256" key="16">
    <source>
        <dbReference type="RuleBase" id="RU366008"/>
    </source>
</evidence>
<feature type="active site" description="Proton acceptor" evidence="13">
    <location>
        <position position="140"/>
    </location>
</feature>
<feature type="binding site" evidence="15">
    <location>
        <position position="133"/>
    </location>
    <ligand>
        <name>Ca(2+)</name>
        <dbReference type="ChEBI" id="CHEBI:29108"/>
    </ligand>
</feature>
<dbReference type="GO" id="GO:0006572">
    <property type="term" value="P:L-tyrosine catabolic process"/>
    <property type="evidence" value="ECO:0007669"/>
    <property type="project" value="UniProtKB-UniRule"/>
</dbReference>
<comment type="cofactor">
    <cofactor evidence="16">
        <name>Mg(2+)</name>
        <dbReference type="ChEBI" id="CHEBI:18420"/>
    </cofactor>
    <cofactor evidence="16">
        <name>Ca(2+)</name>
        <dbReference type="ChEBI" id="CHEBI:29108"/>
    </cofactor>
</comment>
<dbReference type="Proteomes" id="UP001212841">
    <property type="component" value="Unassembled WGS sequence"/>
</dbReference>
<dbReference type="PANTHER" id="PTHR43069">
    <property type="entry name" value="FUMARYLACETOACETASE"/>
    <property type="match status" value="1"/>
</dbReference>
<feature type="binding site" evidence="15">
    <location>
        <position position="206"/>
    </location>
    <ligand>
        <name>Ca(2+)</name>
        <dbReference type="ChEBI" id="CHEBI:29108"/>
    </ligand>
</feature>
<organism evidence="19 20">
    <name type="scientific">Rhizophlyctis rosea</name>
    <dbReference type="NCBI Taxonomy" id="64517"/>
    <lineage>
        <taxon>Eukaryota</taxon>
        <taxon>Fungi</taxon>
        <taxon>Fungi incertae sedis</taxon>
        <taxon>Chytridiomycota</taxon>
        <taxon>Chytridiomycota incertae sedis</taxon>
        <taxon>Chytridiomycetes</taxon>
        <taxon>Rhizophlyctidales</taxon>
        <taxon>Rhizophlyctidaceae</taxon>
        <taxon>Rhizophlyctis</taxon>
    </lineage>
</organism>
<feature type="binding site" evidence="15">
    <location>
        <position position="208"/>
    </location>
    <ligand>
        <name>Ca(2+)</name>
        <dbReference type="ChEBI" id="CHEBI:29108"/>
    </ligand>
</feature>
<dbReference type="GO" id="GO:0046872">
    <property type="term" value="F:metal ion binding"/>
    <property type="evidence" value="ECO:0007669"/>
    <property type="project" value="UniProtKB-UniRule"/>
</dbReference>
<evidence type="ECO:0000313" key="20">
    <source>
        <dbReference type="Proteomes" id="UP001212841"/>
    </source>
</evidence>
<proteinExistence type="inferred from homology"/>
<dbReference type="InterPro" id="IPR036663">
    <property type="entry name" value="Fumarylacetoacetase_C_sf"/>
</dbReference>